<feature type="compositionally biased region" description="Pro residues" evidence="9">
    <location>
        <begin position="269"/>
        <end position="278"/>
    </location>
</feature>
<dbReference type="InterPro" id="IPR003316">
    <property type="entry name" value="E2F_WHTH_DNA-bd_dom"/>
</dbReference>
<evidence type="ECO:0000256" key="9">
    <source>
        <dbReference type="SAM" id="MobiDB-lite"/>
    </source>
</evidence>
<keyword evidence="13" id="KW-1185">Reference proteome</keyword>
<dbReference type="EMBL" id="JAAGAX010000006">
    <property type="protein sequence ID" value="KAF2312183.1"/>
    <property type="molecule type" value="Genomic_DNA"/>
</dbReference>
<keyword evidence="4" id="KW-0238">DNA-binding</keyword>
<feature type="region of interest" description="Disordered" evidence="9">
    <location>
        <begin position="1"/>
        <end position="87"/>
    </location>
</feature>
<evidence type="ECO:0000256" key="6">
    <source>
        <dbReference type="ARBA" id="ARBA00023242"/>
    </source>
</evidence>
<dbReference type="GO" id="GO:0000977">
    <property type="term" value="F:RNA polymerase II transcription regulatory region sequence-specific DNA binding"/>
    <property type="evidence" value="ECO:0007669"/>
    <property type="project" value="TreeGrafter"/>
</dbReference>
<dbReference type="InterPro" id="IPR037241">
    <property type="entry name" value="E2F-DP_heterodim"/>
</dbReference>
<evidence type="ECO:0008006" key="14">
    <source>
        <dbReference type="Google" id="ProtNLM"/>
    </source>
</evidence>
<dbReference type="FunFam" id="1.20.140.80:FF:000002">
    <property type="entry name" value="Transcription factor-like protein DPB"/>
    <property type="match status" value="1"/>
</dbReference>
<comment type="caution">
    <text evidence="12">The sequence shown here is derived from an EMBL/GenBank/DDBJ whole genome shotgun (WGS) entry which is preliminary data.</text>
</comment>
<evidence type="ECO:0000256" key="4">
    <source>
        <dbReference type="ARBA" id="ARBA00023125"/>
    </source>
</evidence>
<dbReference type="InterPro" id="IPR038168">
    <property type="entry name" value="TF_DP_C_sf"/>
</dbReference>
<dbReference type="SUPFAM" id="SSF144074">
    <property type="entry name" value="E2F-DP heterodimerization region"/>
    <property type="match status" value="1"/>
</dbReference>
<organism evidence="12 13">
    <name type="scientific">Hevea brasiliensis</name>
    <name type="common">Para rubber tree</name>
    <name type="synonym">Siphonia brasiliensis</name>
    <dbReference type="NCBI Taxonomy" id="3981"/>
    <lineage>
        <taxon>Eukaryota</taxon>
        <taxon>Viridiplantae</taxon>
        <taxon>Streptophyta</taxon>
        <taxon>Embryophyta</taxon>
        <taxon>Tracheophyta</taxon>
        <taxon>Spermatophyta</taxon>
        <taxon>Magnoliopsida</taxon>
        <taxon>eudicotyledons</taxon>
        <taxon>Gunneridae</taxon>
        <taxon>Pentapetalae</taxon>
        <taxon>rosids</taxon>
        <taxon>fabids</taxon>
        <taxon>Malpighiales</taxon>
        <taxon>Euphorbiaceae</taxon>
        <taxon>Crotonoideae</taxon>
        <taxon>Micrandreae</taxon>
        <taxon>Hevea</taxon>
    </lineage>
</organism>
<dbReference type="GO" id="GO:0000981">
    <property type="term" value="F:DNA-binding transcription factor activity, RNA polymerase II-specific"/>
    <property type="evidence" value="ECO:0007669"/>
    <property type="project" value="TreeGrafter"/>
</dbReference>
<feature type="compositionally biased region" description="Polar residues" evidence="9">
    <location>
        <begin position="236"/>
        <end position="252"/>
    </location>
</feature>
<dbReference type="AlphaFoldDB" id="A0A6A6MIJ2"/>
<dbReference type="SMART" id="SM01372">
    <property type="entry name" value="E2F_TDP"/>
    <property type="match status" value="1"/>
</dbReference>
<comment type="subcellular location">
    <subcellularLocation>
        <location evidence="1">Nucleus</location>
    </subcellularLocation>
</comment>
<evidence type="ECO:0000259" key="10">
    <source>
        <dbReference type="SMART" id="SM01138"/>
    </source>
</evidence>
<dbReference type="GO" id="GO:0005667">
    <property type="term" value="C:transcription regulator complex"/>
    <property type="evidence" value="ECO:0007669"/>
    <property type="project" value="InterPro"/>
</dbReference>
<evidence type="ECO:0000313" key="13">
    <source>
        <dbReference type="Proteomes" id="UP000467840"/>
    </source>
</evidence>
<proteinExistence type="inferred from homology"/>
<dbReference type="Proteomes" id="UP000467840">
    <property type="component" value="Chromosome 14"/>
</dbReference>
<evidence type="ECO:0000259" key="11">
    <source>
        <dbReference type="SMART" id="SM01372"/>
    </source>
</evidence>
<dbReference type="Gene3D" id="1.20.140.80">
    <property type="entry name" value="Transcription factor DP"/>
    <property type="match status" value="1"/>
</dbReference>
<dbReference type="InterPro" id="IPR014889">
    <property type="entry name" value="Transc_factor_DP_C"/>
</dbReference>
<feature type="compositionally biased region" description="Low complexity" evidence="9">
    <location>
        <begin position="30"/>
        <end position="54"/>
    </location>
</feature>
<evidence type="ECO:0000256" key="3">
    <source>
        <dbReference type="ARBA" id="ARBA00023015"/>
    </source>
</evidence>
<keyword evidence="3" id="KW-0805">Transcription regulation</keyword>
<dbReference type="Pfam" id="PF08781">
    <property type="entry name" value="DP"/>
    <property type="match status" value="1"/>
</dbReference>
<evidence type="ECO:0000256" key="1">
    <source>
        <dbReference type="ARBA" id="ARBA00004123"/>
    </source>
</evidence>
<feature type="region of interest" description="Disordered" evidence="9">
    <location>
        <begin position="257"/>
        <end position="279"/>
    </location>
</feature>
<sequence>MVTGGSHRDDGDKNHRRPAATVSRAGTTRSWGTTTVSGQSVSTSGSVGSPSSRSDQAMATPASDSTFLSNKKKKRGQRAAGADKSGRGLRQFSMKVCEKVESKGTTTYNEVADELVAEFADPSNSVSSPDQAERLGLRNRIEKKTAYLQELEEQYVGLQNLIHRNEQLYSSENTPSGGVSLPFILVQTRPHATVEVEISEDMQLVHFDFNSTPFELHDDNYVLKAMKFCERPQSDDMASNQATDGGEGSSMSNMFQQQILPSPGTNTPVRPPTSPPIPGIIKARIKHEHF</sequence>
<evidence type="ECO:0000313" key="12">
    <source>
        <dbReference type="EMBL" id="KAF2312183.1"/>
    </source>
</evidence>
<keyword evidence="7" id="KW-0131">Cell cycle</keyword>
<evidence type="ECO:0000256" key="8">
    <source>
        <dbReference type="SAM" id="Coils"/>
    </source>
</evidence>
<feature type="domain" description="Transcription factor DP C-terminal" evidence="10">
    <location>
        <begin position="131"/>
        <end position="287"/>
    </location>
</feature>
<dbReference type="CDD" id="cd14458">
    <property type="entry name" value="DP_DD"/>
    <property type="match status" value="1"/>
</dbReference>
<protein>
    <recommendedName>
        <fullName evidence="14">Transcription factor DP C-terminal domain-containing protein</fullName>
    </recommendedName>
</protein>
<keyword evidence="5" id="KW-0804">Transcription</keyword>
<name>A0A6A6MIJ2_HEVBR</name>
<dbReference type="SMART" id="SM01138">
    <property type="entry name" value="DP"/>
    <property type="match status" value="1"/>
</dbReference>
<dbReference type="InterPro" id="IPR015648">
    <property type="entry name" value="Transcrpt_fac_DP"/>
</dbReference>
<feature type="compositionally biased region" description="Basic and acidic residues" evidence="9">
    <location>
        <begin position="1"/>
        <end position="13"/>
    </location>
</feature>
<dbReference type="GO" id="GO:0051726">
    <property type="term" value="P:regulation of cell cycle"/>
    <property type="evidence" value="ECO:0007669"/>
    <property type="project" value="InterPro"/>
</dbReference>
<feature type="region of interest" description="Disordered" evidence="9">
    <location>
        <begin position="233"/>
        <end position="252"/>
    </location>
</feature>
<dbReference type="GO" id="GO:0005634">
    <property type="term" value="C:nucleus"/>
    <property type="evidence" value="ECO:0007669"/>
    <property type="project" value="UniProtKB-SubCell"/>
</dbReference>
<feature type="domain" description="E2F/DP family winged-helix DNA-binding" evidence="11">
    <location>
        <begin position="84"/>
        <end position="150"/>
    </location>
</feature>
<keyword evidence="8" id="KW-0175">Coiled coil</keyword>
<feature type="coiled-coil region" evidence="8">
    <location>
        <begin position="134"/>
        <end position="168"/>
    </location>
</feature>
<comment type="similarity">
    <text evidence="2">Belongs to the E2F/DP family.</text>
</comment>
<gene>
    <name evidence="12" type="ORF">GH714_028397</name>
</gene>
<evidence type="ECO:0000256" key="2">
    <source>
        <dbReference type="ARBA" id="ARBA00010940"/>
    </source>
</evidence>
<dbReference type="PANTHER" id="PTHR12548:SF9">
    <property type="entry name" value="TRANSCRIPTION FACTOR DP"/>
    <property type="match status" value="1"/>
</dbReference>
<dbReference type="PANTHER" id="PTHR12548">
    <property type="entry name" value="TRANSCRIPTION FACTOR DP"/>
    <property type="match status" value="1"/>
</dbReference>
<reference evidence="12 13" key="1">
    <citation type="journal article" date="2020" name="Mol. Plant">
        <title>The Chromosome-Based Rubber Tree Genome Provides New Insights into Spurge Genome Evolution and Rubber Biosynthesis.</title>
        <authorList>
            <person name="Liu J."/>
            <person name="Shi C."/>
            <person name="Shi C.C."/>
            <person name="Li W."/>
            <person name="Zhang Q.J."/>
            <person name="Zhang Y."/>
            <person name="Li K."/>
            <person name="Lu H.F."/>
            <person name="Shi C."/>
            <person name="Zhu S.T."/>
            <person name="Xiao Z.Y."/>
            <person name="Nan H."/>
            <person name="Yue Y."/>
            <person name="Zhu X.G."/>
            <person name="Wu Y."/>
            <person name="Hong X.N."/>
            <person name="Fan G.Y."/>
            <person name="Tong Y."/>
            <person name="Zhang D."/>
            <person name="Mao C.L."/>
            <person name="Liu Y.L."/>
            <person name="Hao S.J."/>
            <person name="Liu W.Q."/>
            <person name="Lv M.Q."/>
            <person name="Zhang H.B."/>
            <person name="Liu Y."/>
            <person name="Hu-Tang G.R."/>
            <person name="Wang J.P."/>
            <person name="Wang J.H."/>
            <person name="Sun Y.H."/>
            <person name="Ni S.B."/>
            <person name="Chen W.B."/>
            <person name="Zhang X.C."/>
            <person name="Jiao Y.N."/>
            <person name="Eichler E.E."/>
            <person name="Li G.H."/>
            <person name="Liu X."/>
            <person name="Gao L.Z."/>
        </authorList>
    </citation>
    <scope>NUCLEOTIDE SEQUENCE [LARGE SCALE GENOMIC DNA]</scope>
    <source>
        <strain evidence="13">cv. GT1</strain>
        <tissue evidence="12">Leaf</tissue>
    </source>
</reference>
<keyword evidence="6" id="KW-0539">Nucleus</keyword>
<accession>A0A6A6MIJ2</accession>
<evidence type="ECO:0000256" key="5">
    <source>
        <dbReference type="ARBA" id="ARBA00023163"/>
    </source>
</evidence>
<evidence type="ECO:0000256" key="7">
    <source>
        <dbReference type="ARBA" id="ARBA00023306"/>
    </source>
</evidence>